<evidence type="ECO:0000256" key="2">
    <source>
        <dbReference type="SAM" id="SignalP"/>
    </source>
</evidence>
<evidence type="ECO:0000313" key="4">
    <source>
        <dbReference type="Proteomes" id="UP000235739"/>
    </source>
</evidence>
<evidence type="ECO:0008006" key="5">
    <source>
        <dbReference type="Google" id="ProtNLM"/>
    </source>
</evidence>
<protein>
    <recommendedName>
        <fullName evidence="5">Lipoprotein</fullName>
    </recommendedName>
</protein>
<dbReference type="EMBL" id="PNQX01000002">
    <property type="protein sequence ID" value="PMQ19350.1"/>
    <property type="molecule type" value="Genomic_DNA"/>
</dbReference>
<dbReference type="AlphaFoldDB" id="A0A2N7RZN5"/>
<comment type="caution">
    <text evidence="3">The sequence shown here is derived from an EMBL/GenBank/DDBJ whole genome shotgun (WGS) entry which is preliminary data.</text>
</comment>
<evidence type="ECO:0000256" key="1">
    <source>
        <dbReference type="SAM" id="MobiDB-lite"/>
    </source>
</evidence>
<feature type="signal peptide" evidence="2">
    <location>
        <begin position="1"/>
        <end position="20"/>
    </location>
</feature>
<proteinExistence type="predicted"/>
<keyword evidence="2" id="KW-0732">Signal</keyword>
<name>A0A2N7RZN5_9MICC</name>
<evidence type="ECO:0000313" key="3">
    <source>
        <dbReference type="EMBL" id="PMQ19350.1"/>
    </source>
</evidence>
<reference evidence="3 4" key="1">
    <citation type="journal article" date="2017" name="Elife">
        <title>Extensive horizontal gene transfer in cheese-associated bacteria.</title>
        <authorList>
            <person name="Bonham K.S."/>
            <person name="Wolfe B.E."/>
            <person name="Dutton R.J."/>
        </authorList>
    </citation>
    <scope>NUCLEOTIDE SEQUENCE [LARGE SCALE GENOMIC DNA]</scope>
    <source>
        <strain evidence="3 4">JB182</strain>
    </source>
</reference>
<feature type="chain" id="PRO_5039362482" description="Lipoprotein" evidence="2">
    <location>
        <begin position="21"/>
        <end position="204"/>
    </location>
</feature>
<sequence length="204" mass="21596">MKKLAPLVLIAALALTGCTAGNQSADATPSATATPSASATAQAASKASSASTSATATRTVPSEMPTTSPEPTSMFKSGQAWADDAYDSWFKGMQYTYIEDKNAGMFCTKFDDLKGYRDCVPNDPHAYIESFTSTEPGHLIVTLAPDSRWQGGEYDTEGSGLPFVAGNVGPRLQQDGFPFLKVTAKIAGTDKSYTYEMFPSDAGR</sequence>
<accession>A0A2N7RZN5</accession>
<dbReference type="Proteomes" id="UP000235739">
    <property type="component" value="Unassembled WGS sequence"/>
</dbReference>
<feature type="region of interest" description="Disordered" evidence="1">
    <location>
        <begin position="24"/>
        <end position="74"/>
    </location>
</feature>
<dbReference type="PROSITE" id="PS51257">
    <property type="entry name" value="PROKAR_LIPOPROTEIN"/>
    <property type="match status" value="1"/>
</dbReference>
<dbReference type="RefSeq" id="WP_102598568.1">
    <property type="nucleotide sequence ID" value="NZ_JABUYH010000046.1"/>
</dbReference>
<organism evidence="3 4">
    <name type="scientific">Glutamicibacter arilaitensis</name>
    <dbReference type="NCBI Taxonomy" id="256701"/>
    <lineage>
        <taxon>Bacteria</taxon>
        <taxon>Bacillati</taxon>
        <taxon>Actinomycetota</taxon>
        <taxon>Actinomycetes</taxon>
        <taxon>Micrococcales</taxon>
        <taxon>Micrococcaceae</taxon>
        <taxon>Glutamicibacter</taxon>
    </lineage>
</organism>
<gene>
    <name evidence="3" type="ORF">CIK84_11660</name>
</gene>